<dbReference type="RefSeq" id="XP_069213593.1">
    <property type="nucleotide sequence ID" value="XM_069350049.1"/>
</dbReference>
<dbReference type="EMBL" id="JBBXJM010000001">
    <property type="protein sequence ID" value="KAL1413649.1"/>
    <property type="molecule type" value="Genomic_DNA"/>
</dbReference>
<keyword evidence="2" id="KW-1185">Reference proteome</keyword>
<comment type="caution">
    <text evidence="1">The sequence shown here is derived from an EMBL/GenBank/DDBJ whole genome shotgun (WGS) entry which is preliminary data.</text>
</comment>
<accession>A0ABR3QG19</accession>
<evidence type="ECO:0000313" key="1">
    <source>
        <dbReference type="EMBL" id="KAL1413649.1"/>
    </source>
</evidence>
<evidence type="ECO:0000313" key="2">
    <source>
        <dbReference type="Proteomes" id="UP001565368"/>
    </source>
</evidence>
<dbReference type="Proteomes" id="UP001565368">
    <property type="component" value="Unassembled WGS sequence"/>
</dbReference>
<organism evidence="1 2">
    <name type="scientific">Vanrija albida</name>
    <dbReference type="NCBI Taxonomy" id="181172"/>
    <lineage>
        <taxon>Eukaryota</taxon>
        <taxon>Fungi</taxon>
        <taxon>Dikarya</taxon>
        <taxon>Basidiomycota</taxon>
        <taxon>Agaricomycotina</taxon>
        <taxon>Tremellomycetes</taxon>
        <taxon>Trichosporonales</taxon>
        <taxon>Trichosporonaceae</taxon>
        <taxon>Vanrija</taxon>
    </lineage>
</organism>
<reference evidence="1 2" key="1">
    <citation type="submission" date="2023-08" db="EMBL/GenBank/DDBJ databases">
        <title>Annotated Genome Sequence of Vanrija albida AlHP1.</title>
        <authorList>
            <person name="Herzog R."/>
        </authorList>
    </citation>
    <scope>NUCLEOTIDE SEQUENCE [LARGE SCALE GENOMIC DNA]</scope>
    <source>
        <strain evidence="1 2">AlHP1</strain>
    </source>
</reference>
<sequence>MPPLHARECDHDPDGQLRFDRFMPCPAPVYRAAPWGNPINLHQHRAAWTALVDDWLVPYTSTMAIGDRAIDWALDHDYDEFIAAIQDYREVIIDMVRSAARLLLVYIEGKLRFNSLLAGALWGHAGYEMCANLTSLFADTDLDDLDPSLEPLRLHRLAEYLHNHGWPVPGLTPEILASLDAADKTPGE</sequence>
<proteinExistence type="predicted"/>
<dbReference type="GeneID" id="95982470"/>
<name>A0ABR3QG19_9TREE</name>
<gene>
    <name evidence="1" type="ORF">Q8F55_001427</name>
</gene>
<protein>
    <submittedName>
        <fullName evidence="1">Uncharacterized protein</fullName>
    </submittedName>
</protein>